<feature type="domain" description="GP-PDE" evidence="1">
    <location>
        <begin position="12"/>
        <end position="242"/>
    </location>
</feature>
<dbReference type="SUPFAM" id="SSF51695">
    <property type="entry name" value="PLC-like phosphodiesterases"/>
    <property type="match status" value="1"/>
</dbReference>
<dbReference type="GO" id="GO:0006629">
    <property type="term" value="P:lipid metabolic process"/>
    <property type="evidence" value="ECO:0007669"/>
    <property type="project" value="InterPro"/>
</dbReference>
<dbReference type="STRING" id="640635.SAMN04489806_3011"/>
<dbReference type="PANTHER" id="PTHR46211">
    <property type="entry name" value="GLYCEROPHOSPHORYL DIESTER PHOSPHODIESTERASE"/>
    <property type="match status" value="1"/>
</dbReference>
<dbReference type="Pfam" id="PF03009">
    <property type="entry name" value="GDPD"/>
    <property type="match status" value="1"/>
</dbReference>
<dbReference type="PROSITE" id="PS51704">
    <property type="entry name" value="GP_PDE"/>
    <property type="match status" value="1"/>
</dbReference>
<dbReference type="RefSeq" id="WP_091186372.1">
    <property type="nucleotide sequence ID" value="NZ_FNRY01000001.1"/>
</dbReference>
<evidence type="ECO:0000313" key="2">
    <source>
        <dbReference type="EMBL" id="SEC27124.1"/>
    </source>
</evidence>
<sequence length="244" mass="26454">MTEPFLPPRDRVRIFAHRGLATHARENTLPAFRAALDAGADYLETDVHATLDGACVINHDPALVVAGLTRRIAESTLDELSSGERMPLLEDALREFPDAKFNIDVKAFAAVEPAVAAIRAAGASHRVLVTSFDESTRAAVTAQLPAAATSASSKLVIAALPWLYLGLPTLVRAALRGVDAVQLPERRGPLRLISRRTVRTFHRAGVEVHVWTVNDERDMRRLVALGVDGLVTDRCDLAARIFAS</sequence>
<gene>
    <name evidence="2" type="ORF">SAMN04489806_3011</name>
</gene>
<dbReference type="Gene3D" id="3.20.20.190">
    <property type="entry name" value="Phosphatidylinositol (PI) phosphodiesterase"/>
    <property type="match status" value="1"/>
</dbReference>
<keyword evidence="3" id="KW-1185">Reference proteome</keyword>
<dbReference type="EMBL" id="FNRY01000001">
    <property type="protein sequence ID" value="SEC27124.1"/>
    <property type="molecule type" value="Genomic_DNA"/>
</dbReference>
<dbReference type="OrthoDB" id="5241788at2"/>
<organism evidence="2 3">
    <name type="scientific">Paramicrobacterium humi</name>
    <dbReference type="NCBI Taxonomy" id="640635"/>
    <lineage>
        <taxon>Bacteria</taxon>
        <taxon>Bacillati</taxon>
        <taxon>Actinomycetota</taxon>
        <taxon>Actinomycetes</taxon>
        <taxon>Micrococcales</taxon>
        <taxon>Microbacteriaceae</taxon>
        <taxon>Paramicrobacterium</taxon>
    </lineage>
</organism>
<dbReference type="AlphaFoldDB" id="A0A1H4R5W2"/>
<dbReference type="PANTHER" id="PTHR46211:SF14">
    <property type="entry name" value="GLYCEROPHOSPHODIESTER PHOSPHODIESTERASE"/>
    <property type="match status" value="1"/>
</dbReference>
<proteinExistence type="predicted"/>
<protein>
    <submittedName>
        <fullName evidence="2">Glycerophosphoryl diester phosphodiesterase</fullName>
    </submittedName>
</protein>
<dbReference type="Proteomes" id="UP000199183">
    <property type="component" value="Unassembled WGS sequence"/>
</dbReference>
<dbReference type="InterPro" id="IPR030395">
    <property type="entry name" value="GP_PDE_dom"/>
</dbReference>
<name>A0A1H4R5W2_9MICO</name>
<dbReference type="GO" id="GO:0008081">
    <property type="term" value="F:phosphoric diester hydrolase activity"/>
    <property type="evidence" value="ECO:0007669"/>
    <property type="project" value="InterPro"/>
</dbReference>
<reference evidence="2 3" key="1">
    <citation type="submission" date="2016-10" db="EMBL/GenBank/DDBJ databases">
        <authorList>
            <person name="de Groot N.N."/>
        </authorList>
    </citation>
    <scope>NUCLEOTIDE SEQUENCE [LARGE SCALE GENOMIC DNA]</scope>
    <source>
        <strain evidence="2 3">DSM 21799</strain>
    </source>
</reference>
<evidence type="ECO:0000259" key="1">
    <source>
        <dbReference type="PROSITE" id="PS51704"/>
    </source>
</evidence>
<dbReference type="InterPro" id="IPR017946">
    <property type="entry name" value="PLC-like_Pdiesterase_TIM-brl"/>
</dbReference>
<evidence type="ECO:0000313" key="3">
    <source>
        <dbReference type="Proteomes" id="UP000199183"/>
    </source>
</evidence>
<accession>A0A1H4R5W2</accession>